<sequence>MEFDAFDEGIELGGLRNRDEIRLLICYILRAVDAPISKQNLNDSMLQDGLANYFEINQAISELLKNGTIDMDIDENGEELLTATEKGKDIADTLETSLPKTVREKAVNSAIKLMTLAKTMRENKIETVSAPGGGYYVTFSLMNGDEALMKLTIFVADSMQLEAVKNNFLNDPVKLYSSIITALTI</sequence>
<comment type="caution">
    <text evidence="1">The sequence shown here is derived from an EMBL/GenBank/DDBJ whole genome shotgun (WGS) entry which is preliminary data.</text>
</comment>
<dbReference type="EMBL" id="AJWZ01011560">
    <property type="protein sequence ID" value="EKC44768.1"/>
    <property type="molecule type" value="Genomic_DNA"/>
</dbReference>
<dbReference type="InterPro" id="IPR025374">
    <property type="entry name" value="DUF4364"/>
</dbReference>
<dbReference type="Pfam" id="PF14277">
    <property type="entry name" value="DUF4364"/>
    <property type="match status" value="1"/>
</dbReference>
<evidence type="ECO:0000313" key="1">
    <source>
        <dbReference type="EMBL" id="EKC44768.1"/>
    </source>
</evidence>
<name>K1RGY8_9ZZZZ</name>
<reference evidence="1" key="1">
    <citation type="journal article" date="2013" name="Environ. Microbiol.">
        <title>Microbiota from the distal guts of lean and obese adolescents exhibit partial functional redundancy besides clear differences in community structure.</title>
        <authorList>
            <person name="Ferrer M."/>
            <person name="Ruiz A."/>
            <person name="Lanza F."/>
            <person name="Haange S.B."/>
            <person name="Oberbach A."/>
            <person name="Till H."/>
            <person name="Bargiela R."/>
            <person name="Campoy C."/>
            <person name="Segura M.T."/>
            <person name="Richter M."/>
            <person name="von Bergen M."/>
            <person name="Seifert J."/>
            <person name="Suarez A."/>
        </authorList>
    </citation>
    <scope>NUCLEOTIDE SEQUENCE</scope>
</reference>
<proteinExistence type="predicted"/>
<accession>K1RGY8</accession>
<dbReference type="AlphaFoldDB" id="K1RGY8"/>
<protein>
    <submittedName>
        <fullName evidence="1">Uncharacterized protein</fullName>
    </submittedName>
</protein>
<organism evidence="1">
    <name type="scientific">human gut metagenome</name>
    <dbReference type="NCBI Taxonomy" id="408170"/>
    <lineage>
        <taxon>unclassified sequences</taxon>
        <taxon>metagenomes</taxon>
        <taxon>organismal metagenomes</taxon>
    </lineage>
</organism>
<gene>
    <name evidence="1" type="ORF">OBE_17299</name>
</gene>